<feature type="domain" description="SnoaL-like" evidence="1">
    <location>
        <begin position="9"/>
        <end position="145"/>
    </location>
</feature>
<dbReference type="Gene3D" id="3.10.450.50">
    <property type="match status" value="1"/>
</dbReference>
<dbReference type="Pfam" id="PF13577">
    <property type="entry name" value="SnoaL_4"/>
    <property type="match status" value="1"/>
</dbReference>
<dbReference type="RefSeq" id="WP_130304423.1">
    <property type="nucleotide sequence ID" value="NZ_SHKO01000002.1"/>
</dbReference>
<dbReference type="InterPro" id="IPR037401">
    <property type="entry name" value="SnoaL-like"/>
</dbReference>
<organism evidence="2 3">
    <name type="scientific">Advenella incenata</name>
    <dbReference type="NCBI Taxonomy" id="267800"/>
    <lineage>
        <taxon>Bacteria</taxon>
        <taxon>Pseudomonadati</taxon>
        <taxon>Pseudomonadota</taxon>
        <taxon>Betaproteobacteria</taxon>
        <taxon>Burkholderiales</taxon>
        <taxon>Alcaligenaceae</taxon>
    </lineage>
</organism>
<protein>
    <submittedName>
        <fullName evidence="2">SnoaL-like protein</fullName>
    </submittedName>
</protein>
<dbReference type="EMBL" id="SHKO01000002">
    <property type="protein sequence ID" value="RZT94640.1"/>
    <property type="molecule type" value="Genomic_DNA"/>
</dbReference>
<dbReference type="SUPFAM" id="SSF54427">
    <property type="entry name" value="NTF2-like"/>
    <property type="match status" value="1"/>
</dbReference>
<evidence type="ECO:0000259" key="1">
    <source>
        <dbReference type="Pfam" id="PF13577"/>
    </source>
</evidence>
<keyword evidence="3" id="KW-1185">Reference proteome</keyword>
<evidence type="ECO:0000313" key="2">
    <source>
        <dbReference type="EMBL" id="RZT94640.1"/>
    </source>
</evidence>
<proteinExistence type="predicted"/>
<name>A0A4Q7VEX4_9BURK</name>
<accession>A0A4Q7VEX4</accession>
<dbReference type="AlphaFoldDB" id="A0A4Q7VEX4"/>
<sequence>MNENEQFLQRLRAEDEIKRVLQLYCRGVDRREFDVVRGVYHTDAMDYHGTYNGNIDGLIQWITRRHEGVAQSMHLLGNCLIDWRGDDVALVETYCVAYQRLKPGDGASASSVGLKVCGSGQQTQVRCRYLDRFEKREEAWKIANRVVAYESLLLEDVPEGPQFAEGMQVATRGRDDPLWELIALAVPHHGRSLTSKK</sequence>
<reference evidence="2 3" key="1">
    <citation type="submission" date="2019-02" db="EMBL/GenBank/DDBJ databases">
        <title>Genomic Encyclopedia of Type Strains, Phase IV (KMG-IV): sequencing the most valuable type-strain genomes for metagenomic binning, comparative biology and taxonomic classification.</title>
        <authorList>
            <person name="Goeker M."/>
        </authorList>
    </citation>
    <scope>NUCLEOTIDE SEQUENCE [LARGE SCALE GENOMIC DNA]</scope>
    <source>
        <strain evidence="2 3">DSM 23814</strain>
    </source>
</reference>
<evidence type="ECO:0000313" key="3">
    <source>
        <dbReference type="Proteomes" id="UP000293398"/>
    </source>
</evidence>
<comment type="caution">
    <text evidence="2">The sequence shown here is derived from an EMBL/GenBank/DDBJ whole genome shotgun (WGS) entry which is preliminary data.</text>
</comment>
<dbReference type="InterPro" id="IPR032710">
    <property type="entry name" value="NTF2-like_dom_sf"/>
</dbReference>
<dbReference type="OrthoDB" id="1492465at2"/>
<dbReference type="CDD" id="cd00531">
    <property type="entry name" value="NTF2_like"/>
    <property type="match status" value="1"/>
</dbReference>
<gene>
    <name evidence="2" type="ORF">EV681_3061</name>
</gene>
<dbReference type="Proteomes" id="UP000293398">
    <property type="component" value="Unassembled WGS sequence"/>
</dbReference>